<keyword evidence="2" id="KW-1185">Reference proteome</keyword>
<reference evidence="3" key="1">
    <citation type="submission" date="2025-08" db="UniProtKB">
        <authorList>
            <consortium name="RefSeq"/>
        </authorList>
    </citation>
    <scope>IDENTIFICATION</scope>
    <source>
        <strain evidence="3">OHB3-1</strain>
    </source>
</reference>
<organism evidence="2 3">
    <name type="scientific">Momordica charantia</name>
    <name type="common">Bitter gourd</name>
    <name type="synonym">Balsam pear</name>
    <dbReference type="NCBI Taxonomy" id="3673"/>
    <lineage>
        <taxon>Eukaryota</taxon>
        <taxon>Viridiplantae</taxon>
        <taxon>Streptophyta</taxon>
        <taxon>Embryophyta</taxon>
        <taxon>Tracheophyta</taxon>
        <taxon>Spermatophyta</taxon>
        <taxon>Magnoliopsida</taxon>
        <taxon>eudicotyledons</taxon>
        <taxon>Gunneridae</taxon>
        <taxon>Pentapetalae</taxon>
        <taxon>rosids</taxon>
        <taxon>fabids</taxon>
        <taxon>Cucurbitales</taxon>
        <taxon>Cucurbitaceae</taxon>
        <taxon>Momordiceae</taxon>
        <taxon>Momordica</taxon>
    </lineage>
</organism>
<accession>A0A6J1D739</accession>
<feature type="region of interest" description="Disordered" evidence="1">
    <location>
        <begin position="83"/>
        <end position="113"/>
    </location>
</feature>
<feature type="compositionally biased region" description="Basic residues" evidence="1">
    <location>
        <begin position="92"/>
        <end position="102"/>
    </location>
</feature>
<dbReference type="AlphaFoldDB" id="A0A6J1D739"/>
<dbReference type="GeneID" id="111017959"/>
<proteinExistence type="predicted"/>
<dbReference type="Proteomes" id="UP000504603">
    <property type="component" value="Unplaced"/>
</dbReference>
<gene>
    <name evidence="3" type="primary">LOC111017959</name>
</gene>
<evidence type="ECO:0000313" key="3">
    <source>
        <dbReference type="RefSeq" id="XP_022149553.1"/>
    </source>
</evidence>
<dbReference type="KEGG" id="mcha:111017959"/>
<dbReference type="RefSeq" id="XP_022149553.1">
    <property type="nucleotide sequence ID" value="XM_022293861.1"/>
</dbReference>
<name>A0A6J1D739_MOMCH</name>
<evidence type="ECO:0000256" key="1">
    <source>
        <dbReference type="SAM" id="MobiDB-lite"/>
    </source>
</evidence>
<protein>
    <submittedName>
        <fullName evidence="3">Uncharacterized protein LOC111017959</fullName>
    </submittedName>
</protein>
<feature type="compositionally biased region" description="Basic and acidic residues" evidence="1">
    <location>
        <begin position="26"/>
        <end position="35"/>
    </location>
</feature>
<evidence type="ECO:0000313" key="2">
    <source>
        <dbReference type="Proteomes" id="UP000504603"/>
    </source>
</evidence>
<feature type="region of interest" description="Disordered" evidence="1">
    <location>
        <begin position="1"/>
        <end position="36"/>
    </location>
</feature>
<sequence>MDDKSLPYNLRLRKASAPTEPSKINQKHERDFQEKGDEEIGLEQRCEKCGCRFGIEISLHSHHCKCKNKMSEEGMENQVVPEMLDQNNNNKKSFRKRSRKGIPTRAPLFSVFN</sequence>